<dbReference type="RefSeq" id="XP_006813279.1">
    <property type="nucleotide sequence ID" value="XM_006813216.1"/>
</dbReference>
<keyword evidence="4 9" id="KW-0812">Transmembrane</keyword>
<evidence type="ECO:0000256" key="8">
    <source>
        <dbReference type="SAM" id="MobiDB-lite"/>
    </source>
</evidence>
<gene>
    <name evidence="13" type="primary">LOC100375017</name>
</gene>
<organism evidence="12 13">
    <name type="scientific">Saccoglossus kowalevskii</name>
    <name type="common">Acorn worm</name>
    <dbReference type="NCBI Taxonomy" id="10224"/>
    <lineage>
        <taxon>Eukaryota</taxon>
        <taxon>Metazoa</taxon>
        <taxon>Hemichordata</taxon>
        <taxon>Enteropneusta</taxon>
        <taxon>Harrimaniidae</taxon>
        <taxon>Saccoglossus</taxon>
    </lineage>
</organism>
<accession>A0ABM0LZT8</accession>
<evidence type="ECO:0000256" key="2">
    <source>
        <dbReference type="ARBA" id="ARBA00008873"/>
    </source>
</evidence>
<evidence type="ECO:0000313" key="13">
    <source>
        <dbReference type="RefSeq" id="XP_006813279.1"/>
    </source>
</evidence>
<dbReference type="PANTHER" id="PTHR45820">
    <property type="entry name" value="FI23527P1"/>
    <property type="match status" value="1"/>
</dbReference>
<comment type="similarity">
    <text evidence="2">Belongs to the cation diffusion facilitator (CDF) transporter (TC 2.A.4) family. SLC30A subfamily.</text>
</comment>
<keyword evidence="12" id="KW-1185">Reference proteome</keyword>
<evidence type="ECO:0000256" key="4">
    <source>
        <dbReference type="ARBA" id="ARBA00022692"/>
    </source>
</evidence>
<keyword evidence="6 9" id="KW-1133">Transmembrane helix</keyword>
<feature type="transmembrane region" description="Helical" evidence="9">
    <location>
        <begin position="56"/>
        <end position="73"/>
    </location>
</feature>
<dbReference type="Proteomes" id="UP000694865">
    <property type="component" value="Unplaced"/>
</dbReference>
<feature type="compositionally biased region" description="Basic residues" evidence="8">
    <location>
        <begin position="86"/>
        <end position="112"/>
    </location>
</feature>
<feature type="domain" description="Cation efflux protein cytoplasmic" evidence="11">
    <location>
        <begin position="241"/>
        <end position="303"/>
    </location>
</feature>
<dbReference type="SUPFAM" id="SSF161111">
    <property type="entry name" value="Cation efflux protein transmembrane domain-like"/>
    <property type="match status" value="1"/>
</dbReference>
<dbReference type="PANTHER" id="PTHR45820:SF4">
    <property type="entry name" value="ZINC TRANSPORTER 63C, ISOFORM F"/>
    <property type="match status" value="1"/>
</dbReference>
<feature type="domain" description="Cation efflux protein transmembrane" evidence="10">
    <location>
        <begin position="5"/>
        <end position="226"/>
    </location>
</feature>
<proteinExistence type="inferred from homology"/>
<dbReference type="InterPro" id="IPR027469">
    <property type="entry name" value="Cation_efflux_TMD_sf"/>
</dbReference>
<evidence type="ECO:0000313" key="12">
    <source>
        <dbReference type="Proteomes" id="UP000694865"/>
    </source>
</evidence>
<dbReference type="Pfam" id="PF01545">
    <property type="entry name" value="Cation_efflux"/>
    <property type="match status" value="1"/>
</dbReference>
<keyword evidence="5" id="KW-0862">Zinc</keyword>
<protein>
    <submittedName>
        <fullName evidence="13">Zinc transporter 1-like</fullName>
    </submittedName>
</protein>
<sequence>IARRRTNKNTFGWVRAEVLGALVNAVFLVALCFSIVVESLKRLLDVETIENPKLILVVGSAGLLLNLIGLALFHQHGHSHGGMSRGHSHGKSSRDKHSHGHGKHGHSHGGHTHIHEEDSLDDHKKELSDTALKSITIVDEIQDDISDVIMDNPKLASSAQLNMRGVFLHVLGDALGSVIVVISALVIWFVEGDWKYYVDPAMSLAMVMIILCTTIPLLKESAMILLQTVPTHIKVEDMQSKLVSKVSGVLAVHEFHVWRLAGNKIIASAHIRCKNLTDYMRIASQVKEFFHDEGIHSTTIQPEFVEYTEIDGQTDCMLECSPDKCAEQTCCGNRKQSVPLLETNGVRQRISAGTSMHQEYSSPHSLNTSPCMSDAVCQASPDCIMMMMTSKDGEDTHL</sequence>
<reference evidence="13" key="1">
    <citation type="submission" date="2025-08" db="UniProtKB">
        <authorList>
            <consortium name="RefSeq"/>
        </authorList>
    </citation>
    <scope>IDENTIFICATION</scope>
    <source>
        <tissue evidence="13">Testes</tissue>
    </source>
</reference>
<dbReference type="InterPro" id="IPR027470">
    <property type="entry name" value="Cation_efflux_CTD"/>
</dbReference>
<evidence type="ECO:0000259" key="10">
    <source>
        <dbReference type="Pfam" id="PF01545"/>
    </source>
</evidence>
<feature type="transmembrane region" description="Helical" evidence="9">
    <location>
        <begin position="196"/>
        <end position="218"/>
    </location>
</feature>
<evidence type="ECO:0000256" key="3">
    <source>
        <dbReference type="ARBA" id="ARBA00022448"/>
    </source>
</evidence>
<feature type="transmembrane region" description="Helical" evidence="9">
    <location>
        <begin position="12"/>
        <end position="36"/>
    </location>
</feature>
<feature type="region of interest" description="Disordered" evidence="8">
    <location>
        <begin position="79"/>
        <end position="120"/>
    </location>
</feature>
<dbReference type="Gene3D" id="1.20.1510.10">
    <property type="entry name" value="Cation efflux protein transmembrane domain"/>
    <property type="match status" value="1"/>
</dbReference>
<dbReference type="GeneID" id="100375017"/>
<name>A0ABM0LZT8_SACKO</name>
<keyword evidence="7 9" id="KW-0472">Membrane</keyword>
<comment type="subcellular location">
    <subcellularLocation>
        <location evidence="1">Membrane</location>
        <topology evidence="1">Multi-pass membrane protein</topology>
    </subcellularLocation>
</comment>
<dbReference type="NCBIfam" id="TIGR01297">
    <property type="entry name" value="CDF"/>
    <property type="match status" value="1"/>
</dbReference>
<dbReference type="InterPro" id="IPR002524">
    <property type="entry name" value="Cation_efflux"/>
</dbReference>
<dbReference type="Pfam" id="PF16916">
    <property type="entry name" value="ZT_dimer"/>
    <property type="match status" value="1"/>
</dbReference>
<evidence type="ECO:0000256" key="7">
    <source>
        <dbReference type="ARBA" id="ARBA00023136"/>
    </source>
</evidence>
<dbReference type="InterPro" id="IPR058533">
    <property type="entry name" value="Cation_efflux_TM"/>
</dbReference>
<evidence type="ECO:0000259" key="11">
    <source>
        <dbReference type="Pfam" id="PF16916"/>
    </source>
</evidence>
<evidence type="ECO:0000256" key="6">
    <source>
        <dbReference type="ARBA" id="ARBA00022989"/>
    </source>
</evidence>
<keyword evidence="3" id="KW-0813">Transport</keyword>
<evidence type="ECO:0000256" key="1">
    <source>
        <dbReference type="ARBA" id="ARBA00004141"/>
    </source>
</evidence>
<feature type="transmembrane region" description="Helical" evidence="9">
    <location>
        <begin position="166"/>
        <end position="190"/>
    </location>
</feature>
<feature type="non-terminal residue" evidence="13">
    <location>
        <position position="1"/>
    </location>
</feature>
<evidence type="ECO:0000256" key="9">
    <source>
        <dbReference type="SAM" id="Phobius"/>
    </source>
</evidence>
<evidence type="ECO:0000256" key="5">
    <source>
        <dbReference type="ARBA" id="ARBA00022833"/>
    </source>
</evidence>